<feature type="transmembrane region" description="Helical" evidence="12">
    <location>
        <begin position="12"/>
        <end position="31"/>
    </location>
</feature>
<keyword evidence="10 12" id="KW-0472">Membrane</keyword>
<dbReference type="GO" id="GO:0015920">
    <property type="term" value="P:lipopolysaccharide transport"/>
    <property type="evidence" value="ECO:0007669"/>
    <property type="project" value="TreeGrafter"/>
</dbReference>
<sequence length="369" mass="41347">MIIFRYLLGEVSRTQLGVFLVLMTIFISQKFVRVLGDASDGGIPGDMVMTFIGLTIPHLIGIMLPLSLFLGILLAYGRIYAENEMTVFHACGVSEWYVVRITLVAAFVTALITGAFTLYLSPLAAENEYQVKEKLAKDIGISALVPGRFQKTSNDKAVVYVRDIGKDNRLQQVFVAQLPDDDANGHKEDKVSLIYAASGRVIEEDNGEQRLMLDLGNRYQKDKGTGEFETVTFGKYEMQIQEQEVEHKRRKLTALPTLELMQDKSVEAIAEVQWRFSFPLSVLILTLIAVPLSVVNPRQGKFAKMFPALLLFLCYFLLLTSGRTAIEDGILAPEVGLWPIHIIALFLGWTLLLRSRSSGKKIKAKLKRR</sequence>
<keyword evidence="9 12" id="KW-1133">Transmembrane helix</keyword>
<accession>A0A5R9IP56</accession>
<comment type="subunit">
    <text evidence="11">Component of the lipopolysaccharide transport and assembly complex. The LptBFG transporter is composed of two ATP-binding proteins (LptB) and two transmembrane proteins (LptF and LptG).</text>
</comment>
<evidence type="ECO:0000256" key="1">
    <source>
        <dbReference type="ARBA" id="ARBA00002265"/>
    </source>
</evidence>
<feature type="transmembrane region" description="Helical" evidence="12">
    <location>
        <begin position="306"/>
        <end position="326"/>
    </location>
</feature>
<keyword evidence="14" id="KW-1185">Reference proteome</keyword>
<dbReference type="InterPro" id="IPR030922">
    <property type="entry name" value="LptF"/>
</dbReference>
<dbReference type="InterPro" id="IPR005495">
    <property type="entry name" value="LptG/LptF_permease"/>
</dbReference>
<dbReference type="PANTHER" id="PTHR33529:SF7">
    <property type="entry name" value="LIPOPOLYSACCHARIDE EXPORT SYSTEM PERMEASE PROTEIN LPTF"/>
    <property type="match status" value="1"/>
</dbReference>
<dbReference type="PANTHER" id="PTHR33529">
    <property type="entry name" value="SLR0882 PROTEIN-RELATED"/>
    <property type="match status" value="1"/>
</dbReference>
<dbReference type="EMBL" id="VCBC01000003">
    <property type="protein sequence ID" value="TLU67335.1"/>
    <property type="molecule type" value="Genomic_DNA"/>
</dbReference>
<dbReference type="GO" id="GO:0055085">
    <property type="term" value="P:transmembrane transport"/>
    <property type="evidence" value="ECO:0007669"/>
    <property type="project" value="InterPro"/>
</dbReference>
<comment type="function">
    <text evidence="1">Part of the ABC transporter complex LptBFG involved in the translocation of lipopolysaccharide (LPS) from the inner membrane to the outer membrane.</text>
</comment>
<comment type="similarity">
    <text evidence="3">Belongs to the LptF/LptG family.</text>
</comment>
<dbReference type="RefSeq" id="WP_138318617.1">
    <property type="nucleotide sequence ID" value="NZ_VCBC01000003.1"/>
</dbReference>
<evidence type="ECO:0000256" key="2">
    <source>
        <dbReference type="ARBA" id="ARBA00004429"/>
    </source>
</evidence>
<feature type="transmembrane region" description="Helical" evidence="12">
    <location>
        <begin position="51"/>
        <end position="76"/>
    </location>
</feature>
<evidence type="ECO:0000256" key="8">
    <source>
        <dbReference type="ARBA" id="ARBA00022692"/>
    </source>
</evidence>
<feature type="transmembrane region" description="Helical" evidence="12">
    <location>
        <begin position="97"/>
        <end position="120"/>
    </location>
</feature>
<evidence type="ECO:0000256" key="12">
    <source>
        <dbReference type="SAM" id="Phobius"/>
    </source>
</evidence>
<keyword evidence="5" id="KW-0813">Transport</keyword>
<feature type="transmembrane region" description="Helical" evidence="12">
    <location>
        <begin position="274"/>
        <end position="294"/>
    </location>
</feature>
<dbReference type="Pfam" id="PF03739">
    <property type="entry name" value="LptF_LptG"/>
    <property type="match status" value="1"/>
</dbReference>
<evidence type="ECO:0000313" key="13">
    <source>
        <dbReference type="EMBL" id="TLU67335.1"/>
    </source>
</evidence>
<organism evidence="13 14">
    <name type="scientific">Thalassotalea litorea</name>
    <dbReference type="NCBI Taxonomy" id="2020715"/>
    <lineage>
        <taxon>Bacteria</taxon>
        <taxon>Pseudomonadati</taxon>
        <taxon>Pseudomonadota</taxon>
        <taxon>Gammaproteobacteria</taxon>
        <taxon>Alteromonadales</taxon>
        <taxon>Colwelliaceae</taxon>
        <taxon>Thalassotalea</taxon>
    </lineage>
</organism>
<evidence type="ECO:0000256" key="5">
    <source>
        <dbReference type="ARBA" id="ARBA00022448"/>
    </source>
</evidence>
<gene>
    <name evidence="13" type="primary">lptF</name>
    <name evidence="13" type="ORF">FE810_03365</name>
</gene>
<proteinExistence type="inferred from homology"/>
<evidence type="ECO:0000256" key="3">
    <source>
        <dbReference type="ARBA" id="ARBA00007725"/>
    </source>
</evidence>
<keyword evidence="7" id="KW-0997">Cell inner membrane</keyword>
<evidence type="ECO:0000313" key="14">
    <source>
        <dbReference type="Proteomes" id="UP000307790"/>
    </source>
</evidence>
<feature type="transmembrane region" description="Helical" evidence="12">
    <location>
        <begin position="338"/>
        <end position="355"/>
    </location>
</feature>
<keyword evidence="8 12" id="KW-0812">Transmembrane</keyword>
<comment type="caution">
    <text evidence="13">The sequence shown here is derived from an EMBL/GenBank/DDBJ whole genome shotgun (WGS) entry which is preliminary data.</text>
</comment>
<name>A0A5R9IP56_9GAMM</name>
<dbReference type="NCBIfam" id="TIGR04407">
    <property type="entry name" value="LptF_YjgP"/>
    <property type="match status" value="1"/>
</dbReference>
<dbReference type="AlphaFoldDB" id="A0A5R9IP56"/>
<protein>
    <recommendedName>
        <fullName evidence="4">Lipopolysaccharide export system permease protein LptF</fullName>
    </recommendedName>
</protein>
<dbReference type="OrthoDB" id="9778062at2"/>
<evidence type="ECO:0000256" key="4">
    <source>
        <dbReference type="ARBA" id="ARBA00014213"/>
    </source>
</evidence>
<dbReference type="Proteomes" id="UP000307790">
    <property type="component" value="Unassembled WGS sequence"/>
</dbReference>
<evidence type="ECO:0000256" key="7">
    <source>
        <dbReference type="ARBA" id="ARBA00022519"/>
    </source>
</evidence>
<comment type="subcellular location">
    <subcellularLocation>
        <location evidence="2">Cell inner membrane</location>
        <topology evidence="2">Multi-pass membrane protein</topology>
    </subcellularLocation>
</comment>
<reference evidence="13 14" key="1">
    <citation type="submission" date="2019-05" db="EMBL/GenBank/DDBJ databases">
        <title>Genome sequences of Thalassotalea litorea 1K03283.</title>
        <authorList>
            <person name="Zhang D."/>
        </authorList>
    </citation>
    <scope>NUCLEOTIDE SEQUENCE [LARGE SCALE GENOMIC DNA]</scope>
    <source>
        <strain evidence="13 14">MCCC 1K03283</strain>
    </source>
</reference>
<evidence type="ECO:0000256" key="10">
    <source>
        <dbReference type="ARBA" id="ARBA00023136"/>
    </source>
</evidence>
<evidence type="ECO:0000256" key="11">
    <source>
        <dbReference type="ARBA" id="ARBA00026081"/>
    </source>
</evidence>
<dbReference type="GO" id="GO:0043190">
    <property type="term" value="C:ATP-binding cassette (ABC) transporter complex"/>
    <property type="evidence" value="ECO:0007669"/>
    <property type="project" value="InterPro"/>
</dbReference>
<keyword evidence="6" id="KW-1003">Cell membrane</keyword>
<evidence type="ECO:0000256" key="6">
    <source>
        <dbReference type="ARBA" id="ARBA00022475"/>
    </source>
</evidence>
<evidence type="ECO:0000256" key="9">
    <source>
        <dbReference type="ARBA" id="ARBA00022989"/>
    </source>
</evidence>